<proteinExistence type="predicted"/>
<name>A0A0W8IG55_9MICC</name>
<reference evidence="3" key="1">
    <citation type="submission" date="2015-12" db="EMBL/GenBank/DDBJ databases">
        <authorList>
            <person name="Nair G.R."/>
            <person name="Kaur G."/>
            <person name="Mayilraj S."/>
        </authorList>
    </citation>
    <scope>NUCLEOTIDE SEQUENCE [LARGE SCALE GENOMIC DNA]</scope>
    <source>
        <strain evidence="3">CD08_7</strain>
    </source>
</reference>
<protein>
    <recommendedName>
        <fullName evidence="1">General stress protein FMN-binding split barrel domain-containing protein</fullName>
    </recommendedName>
</protein>
<dbReference type="PANTHER" id="PTHR34818:SF1">
    <property type="entry name" value="PROTEIN BLI-3"/>
    <property type="match status" value="1"/>
</dbReference>
<dbReference type="PANTHER" id="PTHR34818">
    <property type="entry name" value="PROTEIN BLI-3"/>
    <property type="match status" value="1"/>
</dbReference>
<evidence type="ECO:0000313" key="3">
    <source>
        <dbReference type="Proteomes" id="UP000054023"/>
    </source>
</evidence>
<dbReference type="AlphaFoldDB" id="A0A0W8IG55"/>
<keyword evidence="3" id="KW-1185">Reference proteome</keyword>
<dbReference type="EMBL" id="LQBM01000003">
    <property type="protein sequence ID" value="KUG58870.1"/>
    <property type="molecule type" value="Genomic_DNA"/>
</dbReference>
<dbReference type="InterPro" id="IPR012349">
    <property type="entry name" value="Split_barrel_FMN-bd"/>
</dbReference>
<dbReference type="InterPro" id="IPR038725">
    <property type="entry name" value="YdaG_split_barrel_FMN-bd"/>
</dbReference>
<dbReference type="SUPFAM" id="SSF50475">
    <property type="entry name" value="FMN-binding split barrel"/>
    <property type="match status" value="1"/>
</dbReference>
<accession>A0A0W8IG55</accession>
<evidence type="ECO:0000259" key="1">
    <source>
        <dbReference type="Pfam" id="PF16242"/>
    </source>
</evidence>
<dbReference type="Pfam" id="PF16242">
    <property type="entry name" value="Pyrid_ox_like"/>
    <property type="match status" value="1"/>
</dbReference>
<feature type="domain" description="General stress protein FMN-binding split barrel" evidence="1">
    <location>
        <begin position="7"/>
        <end position="149"/>
    </location>
</feature>
<dbReference type="OrthoDB" id="1432662at2"/>
<dbReference type="Gene3D" id="2.30.110.10">
    <property type="entry name" value="Electron Transport, Fmn-binding Protein, Chain A"/>
    <property type="match status" value="1"/>
</dbReference>
<dbReference type="RefSeq" id="WP_058888552.1">
    <property type="nucleotide sequence ID" value="NZ_LQBM01000003.1"/>
</dbReference>
<gene>
    <name evidence="2" type="ORF">AVL63_02235</name>
</gene>
<sequence>MTDMTANDLVKKLNSIGTCMFTTVDQNHRIVSRPMGVTEIDDQHKFWFFTPLNSDKIEDIIGEGEVNLGFVDSHTWVSIAGSAQVIDDLERKKELWDLGPKAYFEGGPEDPNAVLIEVTPETAQYWEGPGKAAALVKMAKASLSSETPNMGDQGRVEL</sequence>
<evidence type="ECO:0000313" key="2">
    <source>
        <dbReference type="EMBL" id="KUG58870.1"/>
    </source>
</evidence>
<comment type="caution">
    <text evidence="2">The sequence shown here is derived from an EMBL/GenBank/DDBJ whole genome shotgun (WGS) entry which is preliminary data.</text>
</comment>
<dbReference type="STRING" id="317018.AVL63_02235"/>
<dbReference type="InterPro" id="IPR052917">
    <property type="entry name" value="Stress-Dev_Protein"/>
</dbReference>
<dbReference type="Proteomes" id="UP000054023">
    <property type="component" value="Unassembled WGS sequence"/>
</dbReference>
<organism evidence="2 3">
    <name type="scientific">Nesterenkonia jeotgali</name>
    <dbReference type="NCBI Taxonomy" id="317018"/>
    <lineage>
        <taxon>Bacteria</taxon>
        <taxon>Bacillati</taxon>
        <taxon>Actinomycetota</taxon>
        <taxon>Actinomycetes</taxon>
        <taxon>Micrococcales</taxon>
        <taxon>Micrococcaceae</taxon>
        <taxon>Nesterenkonia</taxon>
    </lineage>
</organism>